<evidence type="ECO:0000256" key="1">
    <source>
        <dbReference type="ARBA" id="ARBA00013275"/>
    </source>
</evidence>
<dbReference type="InterPro" id="IPR025110">
    <property type="entry name" value="AMP-bd_C"/>
</dbReference>
<organism evidence="8 9">
    <name type="scientific">Ornithinicoccus hortensis</name>
    <dbReference type="NCBI Taxonomy" id="82346"/>
    <lineage>
        <taxon>Bacteria</taxon>
        <taxon>Bacillati</taxon>
        <taxon>Actinomycetota</taxon>
        <taxon>Actinomycetes</taxon>
        <taxon>Micrococcales</taxon>
        <taxon>Intrasporangiaceae</taxon>
        <taxon>Ornithinicoccus</taxon>
    </lineage>
</organism>
<dbReference type="GO" id="GO:0005829">
    <property type="term" value="C:cytosol"/>
    <property type="evidence" value="ECO:0007669"/>
    <property type="project" value="TreeGrafter"/>
</dbReference>
<dbReference type="InterPro" id="IPR042099">
    <property type="entry name" value="ANL_N_sf"/>
</dbReference>
<dbReference type="EMBL" id="VFOP01000001">
    <property type="protein sequence ID" value="TQL49030.1"/>
    <property type="molecule type" value="Genomic_DNA"/>
</dbReference>
<dbReference type="GO" id="GO:0005524">
    <property type="term" value="F:ATP binding"/>
    <property type="evidence" value="ECO:0007669"/>
    <property type="project" value="UniProtKB-KW"/>
</dbReference>
<evidence type="ECO:0000256" key="3">
    <source>
        <dbReference type="ARBA" id="ARBA00022741"/>
    </source>
</evidence>
<keyword evidence="4" id="KW-0067">ATP-binding</keyword>
<dbReference type="AlphaFoldDB" id="A0A542YLR7"/>
<keyword evidence="9" id="KW-1185">Reference proteome</keyword>
<sequence>MPESLHTAPPADWAAVADLINFDTAYDDLWRPGPRSGTWFAGGALNLSVNCLDRHLPDRGDQVALHWEGEPGDHRSMTYAEVHDQVCALARALRGMGVGPGDRVGLHLGWLPETVVAMLACARIGAIHTVLPAPLPVEPLADRLELLDLKVLFTQDGAWRHGTVLPLKARADEALLAGGSVEHTIVVRRTGMDVAWFEGDRWYHDLVAAARPGSGAATTSGGRSGDPAAPVSLPADHPIATIPLANKGGHPVSIVHGTATMLAGALAVHRRLRTGGVFWCAGDIAWAVTQIHGIYGPMAFGDTAVMYEGTLDVPTHTRAWDIIARYRVETMVTSPSVVRTVRGWARELPEVSALPSLRRVATAGEPVEEDLAAWLSDAFGSDDLEVADAWGQLELGGIVRVTGLSDATDGALLPDCGLDIVDQDGAAVPDGEIGEVVLRLPWAGTMVGVEGSQAAVAESHWTRHPGSYATGDLAVRHPDGRVSFLGRTDDVVSISGQLVSLREVREVLAEHPYVLQAEVTWRKDPELGRSLVAAVALTEEAGPDPDLDAVAIELMEAVREVMGGLARPRAVLVVDRFGDELGRTERAQAIGALATPDRAGAPRRVTWAQILAAAGQ</sequence>
<evidence type="ECO:0000256" key="2">
    <source>
        <dbReference type="ARBA" id="ARBA00022598"/>
    </source>
</evidence>
<dbReference type="SUPFAM" id="SSF56801">
    <property type="entry name" value="Acetyl-CoA synthetase-like"/>
    <property type="match status" value="1"/>
</dbReference>
<protein>
    <recommendedName>
        <fullName evidence="1">acetate--CoA ligase</fullName>
        <ecNumber evidence="1">6.2.1.1</ecNumber>
    </recommendedName>
</protein>
<feature type="domain" description="AMP-binding enzyme C-terminal" evidence="7">
    <location>
        <begin position="504"/>
        <end position="576"/>
    </location>
</feature>
<dbReference type="GO" id="GO:0003987">
    <property type="term" value="F:acetate-CoA ligase activity"/>
    <property type="evidence" value="ECO:0007669"/>
    <property type="project" value="UniProtKB-EC"/>
</dbReference>
<evidence type="ECO:0000313" key="9">
    <source>
        <dbReference type="Proteomes" id="UP000319516"/>
    </source>
</evidence>
<dbReference type="RefSeq" id="WP_141783342.1">
    <property type="nucleotide sequence ID" value="NZ_BAAAIK010000008.1"/>
</dbReference>
<dbReference type="Pfam" id="PF13193">
    <property type="entry name" value="AMP-binding_C"/>
    <property type="match status" value="1"/>
</dbReference>
<accession>A0A542YLR7</accession>
<evidence type="ECO:0000256" key="4">
    <source>
        <dbReference type="ARBA" id="ARBA00022840"/>
    </source>
</evidence>
<comment type="caution">
    <text evidence="8">The sequence shown here is derived from an EMBL/GenBank/DDBJ whole genome shotgun (WGS) entry which is preliminary data.</text>
</comment>
<feature type="domain" description="AMP-dependent synthetase/ligase" evidence="6">
    <location>
        <begin position="54"/>
        <end position="442"/>
    </location>
</feature>
<reference evidence="8 9" key="1">
    <citation type="submission" date="2019-06" db="EMBL/GenBank/DDBJ databases">
        <title>Sequencing the genomes of 1000 actinobacteria strains.</title>
        <authorList>
            <person name="Klenk H.-P."/>
        </authorList>
    </citation>
    <scope>NUCLEOTIDE SEQUENCE [LARGE SCALE GENOMIC DNA]</scope>
    <source>
        <strain evidence="8 9">DSM 12335</strain>
    </source>
</reference>
<dbReference type="InterPro" id="IPR000873">
    <property type="entry name" value="AMP-dep_synth/lig_dom"/>
</dbReference>
<dbReference type="GO" id="GO:0006085">
    <property type="term" value="P:acetyl-CoA biosynthetic process"/>
    <property type="evidence" value="ECO:0007669"/>
    <property type="project" value="TreeGrafter"/>
</dbReference>
<keyword evidence="3" id="KW-0547">Nucleotide-binding</keyword>
<gene>
    <name evidence="8" type="ORF">FB467_0095</name>
</gene>
<dbReference type="InterPro" id="IPR045851">
    <property type="entry name" value="AMP-bd_C_sf"/>
</dbReference>
<evidence type="ECO:0000259" key="6">
    <source>
        <dbReference type="Pfam" id="PF00501"/>
    </source>
</evidence>
<dbReference type="EC" id="6.2.1.1" evidence="1"/>
<dbReference type="Gene3D" id="3.30.300.30">
    <property type="match status" value="1"/>
</dbReference>
<dbReference type="Gene3D" id="3.40.50.12780">
    <property type="entry name" value="N-terminal domain of ligase-like"/>
    <property type="match status" value="1"/>
</dbReference>
<keyword evidence="2" id="KW-0436">Ligase</keyword>
<evidence type="ECO:0000259" key="7">
    <source>
        <dbReference type="Pfam" id="PF13193"/>
    </source>
</evidence>
<keyword evidence="5" id="KW-0007">Acetylation</keyword>
<evidence type="ECO:0000256" key="5">
    <source>
        <dbReference type="ARBA" id="ARBA00022990"/>
    </source>
</evidence>
<dbReference type="PANTHER" id="PTHR24095">
    <property type="entry name" value="ACETYL-COENZYME A SYNTHETASE"/>
    <property type="match status" value="1"/>
</dbReference>
<dbReference type="Pfam" id="PF00501">
    <property type="entry name" value="AMP-binding"/>
    <property type="match status" value="1"/>
</dbReference>
<dbReference type="PANTHER" id="PTHR24095:SF14">
    <property type="entry name" value="ACETYL-COENZYME A SYNTHETASE 1"/>
    <property type="match status" value="1"/>
</dbReference>
<evidence type="ECO:0000313" key="8">
    <source>
        <dbReference type="EMBL" id="TQL49030.1"/>
    </source>
</evidence>
<dbReference type="Proteomes" id="UP000319516">
    <property type="component" value="Unassembled WGS sequence"/>
</dbReference>
<name>A0A542YLR7_9MICO</name>
<proteinExistence type="predicted"/>
<dbReference type="OrthoDB" id="9803968at2"/>